<comment type="subcellular location">
    <subcellularLocation>
        <location evidence="1 9">Membrane</location>
        <topology evidence="1 9">Multi-pass membrane protein</topology>
    </subcellularLocation>
</comment>
<feature type="transmembrane region" description="Helical" evidence="9">
    <location>
        <begin position="173"/>
        <end position="195"/>
    </location>
</feature>
<reference evidence="11" key="1">
    <citation type="submission" date="2022-11" db="UniProtKB">
        <authorList>
            <consortium name="WormBaseParasite"/>
        </authorList>
    </citation>
    <scope>IDENTIFICATION</scope>
</reference>
<keyword evidence="10" id="KW-1185">Reference proteome</keyword>
<organism evidence="10 11">
    <name type="scientific">Acrobeloides nanus</name>
    <dbReference type="NCBI Taxonomy" id="290746"/>
    <lineage>
        <taxon>Eukaryota</taxon>
        <taxon>Metazoa</taxon>
        <taxon>Ecdysozoa</taxon>
        <taxon>Nematoda</taxon>
        <taxon>Chromadorea</taxon>
        <taxon>Rhabditida</taxon>
        <taxon>Tylenchina</taxon>
        <taxon>Cephalobomorpha</taxon>
        <taxon>Cephaloboidea</taxon>
        <taxon>Cephalobidae</taxon>
        <taxon>Acrobeloides</taxon>
    </lineage>
</organism>
<evidence type="ECO:0000313" key="10">
    <source>
        <dbReference type="Proteomes" id="UP000887540"/>
    </source>
</evidence>
<evidence type="ECO:0000256" key="2">
    <source>
        <dbReference type="ARBA" id="ARBA00006148"/>
    </source>
</evidence>
<evidence type="ECO:0000256" key="3">
    <source>
        <dbReference type="ARBA" id="ARBA00022448"/>
    </source>
</evidence>
<dbReference type="PANTHER" id="PTHR11958">
    <property type="entry name" value="SODIUM/DICARBOXYLATE SYMPORTER-RELATED"/>
    <property type="match status" value="1"/>
</dbReference>
<evidence type="ECO:0000313" key="11">
    <source>
        <dbReference type="WBParaSite" id="ACRNAN_scaffold8648.g31706.t1"/>
    </source>
</evidence>
<dbReference type="GO" id="GO:0015501">
    <property type="term" value="F:glutamate:sodium symporter activity"/>
    <property type="evidence" value="ECO:0007669"/>
    <property type="project" value="TreeGrafter"/>
</dbReference>
<sequence length="443" mass="47853">MVIIPLIAASLISGLSQLDAKQSGKIGAFAFFYYGLTTSLAVITGIAFVLLIHPGDKSIKQQNIETSSSVNTNISTIDKFLDIFRNMFPENIIRATFQQQETNYKQVQVVVYDNGGNISYKLIDQPISSYVDGMNVLGIIVFCIAVGIAISYIGTTAKPLMDLFIALDHVITAIVNVIMWYSPIGIASLIAAKILQINDLSRTAQSLGLYMATVMAGLAVHIFITLPLIYFVTTRKNPYKYLKGLIQVAMTAIGTASSAASLPVNFRCLEENNGIDPKYTKFVLPIGATVNMDGTALYEAVASIFIAQLNGRELGIGEVIVVSLTATLASIGAASIPSAGLVTMLIVLTAVGLPTDDISMIVAVDWLLDRFRTAVNVCGDAFGCGFVQHLCEGSNFSYRIKPKELPLGTLLANSYDYKSENGTHNSHISQKDDNTVRIHVDKL</sequence>
<keyword evidence="5 9" id="KW-0769">Symport</keyword>
<protein>
    <recommendedName>
        <fullName evidence="9">Amino acid transporter</fullName>
    </recommendedName>
</protein>
<dbReference type="SUPFAM" id="SSF118215">
    <property type="entry name" value="Proton glutamate symport protein"/>
    <property type="match status" value="1"/>
</dbReference>
<name>A0A914EIN1_9BILA</name>
<feature type="transmembrane region" description="Helical" evidence="9">
    <location>
        <begin position="134"/>
        <end position="153"/>
    </location>
</feature>
<keyword evidence="4 9" id="KW-0812">Transmembrane</keyword>
<dbReference type="Proteomes" id="UP000887540">
    <property type="component" value="Unplaced"/>
</dbReference>
<keyword evidence="3 9" id="KW-0813">Transport</keyword>
<proteinExistence type="inferred from homology"/>
<evidence type="ECO:0000256" key="8">
    <source>
        <dbReference type="ARBA" id="ARBA00023180"/>
    </source>
</evidence>
<evidence type="ECO:0000256" key="4">
    <source>
        <dbReference type="ARBA" id="ARBA00022692"/>
    </source>
</evidence>
<evidence type="ECO:0000256" key="1">
    <source>
        <dbReference type="ARBA" id="ARBA00004141"/>
    </source>
</evidence>
<dbReference type="GO" id="GO:0015175">
    <property type="term" value="F:neutral L-amino acid transmembrane transporter activity"/>
    <property type="evidence" value="ECO:0007669"/>
    <property type="project" value="TreeGrafter"/>
</dbReference>
<dbReference type="PRINTS" id="PR00173">
    <property type="entry name" value="EDTRNSPORT"/>
</dbReference>
<dbReference type="InterPro" id="IPR050746">
    <property type="entry name" value="DAACS"/>
</dbReference>
<comment type="similarity">
    <text evidence="2 9">Belongs to the dicarboxylate/amino acid:cation symporter (DAACS) (TC 2.A.23) family.</text>
</comment>
<dbReference type="InterPro" id="IPR001991">
    <property type="entry name" value="Na-dicarboxylate_symporter"/>
</dbReference>
<keyword evidence="6 9" id="KW-1133">Transmembrane helix</keyword>
<dbReference type="InterPro" id="IPR018107">
    <property type="entry name" value="Na-dicarboxylate_symporter_CS"/>
</dbReference>
<dbReference type="PROSITE" id="PS00714">
    <property type="entry name" value="NA_DICARBOXYL_SYMP_2"/>
    <property type="match status" value="1"/>
</dbReference>
<feature type="transmembrane region" description="Helical" evidence="9">
    <location>
        <begin position="30"/>
        <end position="52"/>
    </location>
</feature>
<evidence type="ECO:0000256" key="7">
    <source>
        <dbReference type="ARBA" id="ARBA00023136"/>
    </source>
</evidence>
<dbReference type="PANTHER" id="PTHR11958:SF63">
    <property type="entry name" value="AMINO ACID TRANSPORTER"/>
    <property type="match status" value="1"/>
</dbReference>
<dbReference type="GO" id="GO:0005886">
    <property type="term" value="C:plasma membrane"/>
    <property type="evidence" value="ECO:0007669"/>
    <property type="project" value="TreeGrafter"/>
</dbReference>
<dbReference type="WBParaSite" id="ACRNAN_scaffold8648.g31706.t1">
    <property type="protein sequence ID" value="ACRNAN_scaffold8648.g31706.t1"/>
    <property type="gene ID" value="ACRNAN_scaffold8648.g31706"/>
</dbReference>
<dbReference type="InterPro" id="IPR036458">
    <property type="entry name" value="Na:dicarbo_symporter_sf"/>
</dbReference>
<dbReference type="Pfam" id="PF00375">
    <property type="entry name" value="SDF"/>
    <property type="match status" value="1"/>
</dbReference>
<evidence type="ECO:0000256" key="5">
    <source>
        <dbReference type="ARBA" id="ARBA00022847"/>
    </source>
</evidence>
<feature type="transmembrane region" description="Helical" evidence="9">
    <location>
        <begin position="319"/>
        <end position="351"/>
    </location>
</feature>
<evidence type="ECO:0000256" key="9">
    <source>
        <dbReference type="RuleBase" id="RU361216"/>
    </source>
</evidence>
<dbReference type="Gene3D" id="1.10.3860.10">
    <property type="entry name" value="Sodium:dicarboxylate symporter"/>
    <property type="match status" value="1"/>
</dbReference>
<dbReference type="GO" id="GO:0005313">
    <property type="term" value="F:L-glutamate transmembrane transporter activity"/>
    <property type="evidence" value="ECO:0007669"/>
    <property type="project" value="TreeGrafter"/>
</dbReference>
<evidence type="ECO:0000256" key="6">
    <source>
        <dbReference type="ARBA" id="ARBA00022989"/>
    </source>
</evidence>
<accession>A0A914EIN1</accession>
<feature type="transmembrane region" description="Helical" evidence="9">
    <location>
        <begin position="207"/>
        <end position="232"/>
    </location>
</feature>
<keyword evidence="8" id="KW-0325">Glycoprotein</keyword>
<feature type="transmembrane region" description="Helical" evidence="9">
    <location>
        <begin position="244"/>
        <end position="262"/>
    </location>
</feature>
<keyword evidence="7 9" id="KW-0472">Membrane</keyword>
<dbReference type="AlphaFoldDB" id="A0A914EIN1"/>